<reference evidence="2" key="2">
    <citation type="submission" date="2023-01" db="EMBL/GenBank/DDBJ databases">
        <title>Draft genome sequence of Sulfitobacter pacificus strain NBRC 109915.</title>
        <authorList>
            <person name="Sun Q."/>
            <person name="Mori K."/>
        </authorList>
    </citation>
    <scope>NUCLEOTIDE SEQUENCE</scope>
    <source>
        <strain evidence="2">NBRC 109915</strain>
    </source>
</reference>
<sequence>MTLLAIGYSRVQVAVSLSISEHALRLYIGSARFKLGASNTTHAVARVLSQGLIVV</sequence>
<dbReference type="Gene3D" id="1.10.10.10">
    <property type="entry name" value="Winged helix-like DNA-binding domain superfamily/Winged helix DNA-binding domain"/>
    <property type="match status" value="1"/>
</dbReference>
<keyword evidence="3" id="KW-1185">Reference proteome</keyword>
<organism evidence="2 3">
    <name type="scientific">Sulfitobacter pacificus</name>
    <dbReference type="NCBI Taxonomy" id="1499314"/>
    <lineage>
        <taxon>Bacteria</taxon>
        <taxon>Pseudomonadati</taxon>
        <taxon>Pseudomonadota</taxon>
        <taxon>Alphaproteobacteria</taxon>
        <taxon>Rhodobacterales</taxon>
        <taxon>Roseobacteraceae</taxon>
        <taxon>Sulfitobacter</taxon>
    </lineage>
</organism>
<dbReference type="PROSITE" id="PS50043">
    <property type="entry name" value="HTH_LUXR_2"/>
    <property type="match status" value="1"/>
</dbReference>
<reference evidence="2" key="1">
    <citation type="journal article" date="2014" name="Int. J. Syst. Evol. Microbiol.">
        <title>Complete genome of a new Firmicutes species belonging to the dominant human colonic microbiota ('Ruminococcus bicirculans') reveals two chromosomes and a selective capacity to utilize plant glucans.</title>
        <authorList>
            <consortium name="NISC Comparative Sequencing Program"/>
            <person name="Wegmann U."/>
            <person name="Louis P."/>
            <person name="Goesmann A."/>
            <person name="Henrissat B."/>
            <person name="Duncan S.H."/>
            <person name="Flint H.J."/>
        </authorList>
    </citation>
    <scope>NUCLEOTIDE SEQUENCE</scope>
    <source>
        <strain evidence="2">NBRC 109915</strain>
    </source>
</reference>
<evidence type="ECO:0000313" key="2">
    <source>
        <dbReference type="EMBL" id="GLQ25740.1"/>
    </source>
</evidence>
<dbReference type="InterPro" id="IPR000792">
    <property type="entry name" value="Tscrpt_reg_LuxR_C"/>
</dbReference>
<comment type="caution">
    <text evidence="2">The sequence shown here is derived from an EMBL/GenBank/DDBJ whole genome shotgun (WGS) entry which is preliminary data.</text>
</comment>
<evidence type="ECO:0000313" key="3">
    <source>
        <dbReference type="Proteomes" id="UP001161388"/>
    </source>
</evidence>
<proteinExistence type="predicted"/>
<feature type="domain" description="HTH luxR-type" evidence="1">
    <location>
        <begin position="1"/>
        <end position="51"/>
    </location>
</feature>
<evidence type="ECO:0000259" key="1">
    <source>
        <dbReference type="PROSITE" id="PS50043"/>
    </source>
</evidence>
<dbReference type="InterPro" id="IPR036388">
    <property type="entry name" value="WH-like_DNA-bd_sf"/>
</dbReference>
<protein>
    <recommendedName>
        <fullName evidence="1">HTH luxR-type domain-containing protein</fullName>
    </recommendedName>
</protein>
<gene>
    <name evidence="2" type="ORF">GCM10007927_05430</name>
</gene>
<dbReference type="Proteomes" id="UP001161388">
    <property type="component" value="Unassembled WGS sequence"/>
</dbReference>
<dbReference type="SUPFAM" id="SSF46894">
    <property type="entry name" value="C-terminal effector domain of the bipartite response regulators"/>
    <property type="match status" value="1"/>
</dbReference>
<dbReference type="EMBL" id="BSNL01000001">
    <property type="protein sequence ID" value="GLQ25740.1"/>
    <property type="molecule type" value="Genomic_DNA"/>
</dbReference>
<name>A0ABQ5VE30_9RHOB</name>
<dbReference type="Pfam" id="PF00196">
    <property type="entry name" value="GerE"/>
    <property type="match status" value="1"/>
</dbReference>
<dbReference type="InterPro" id="IPR016032">
    <property type="entry name" value="Sig_transdc_resp-reg_C-effctor"/>
</dbReference>
<accession>A0ABQ5VE30</accession>